<feature type="region of interest" description="Disordered" evidence="2">
    <location>
        <begin position="835"/>
        <end position="854"/>
    </location>
</feature>
<keyword evidence="4" id="KW-1185">Reference proteome</keyword>
<evidence type="ECO:0000256" key="2">
    <source>
        <dbReference type="SAM" id="MobiDB-lite"/>
    </source>
</evidence>
<feature type="region of interest" description="Disordered" evidence="2">
    <location>
        <begin position="620"/>
        <end position="817"/>
    </location>
</feature>
<dbReference type="Proteomes" id="UP000054270">
    <property type="component" value="Unassembled WGS sequence"/>
</dbReference>
<evidence type="ECO:0000256" key="1">
    <source>
        <dbReference type="SAM" id="Coils"/>
    </source>
</evidence>
<proteinExistence type="predicted"/>
<dbReference type="OrthoDB" id="3231188at2759"/>
<accession>A0A0D2NST0</accession>
<dbReference type="AlphaFoldDB" id="A0A0D2NST0"/>
<organism evidence="3 4">
    <name type="scientific">Hypholoma sublateritium (strain FD-334 SS-4)</name>
    <dbReference type="NCBI Taxonomy" id="945553"/>
    <lineage>
        <taxon>Eukaryota</taxon>
        <taxon>Fungi</taxon>
        <taxon>Dikarya</taxon>
        <taxon>Basidiomycota</taxon>
        <taxon>Agaricomycotina</taxon>
        <taxon>Agaricomycetes</taxon>
        <taxon>Agaricomycetidae</taxon>
        <taxon>Agaricales</taxon>
        <taxon>Agaricineae</taxon>
        <taxon>Strophariaceae</taxon>
        <taxon>Hypholoma</taxon>
    </lineage>
</organism>
<evidence type="ECO:0000313" key="4">
    <source>
        <dbReference type="Proteomes" id="UP000054270"/>
    </source>
</evidence>
<gene>
    <name evidence="3" type="ORF">HYPSUDRAFT_56508</name>
</gene>
<protein>
    <submittedName>
        <fullName evidence="3">Uncharacterized protein</fullName>
    </submittedName>
</protein>
<feature type="compositionally biased region" description="Acidic residues" evidence="2">
    <location>
        <begin position="655"/>
        <end position="664"/>
    </location>
</feature>
<feature type="region of interest" description="Disordered" evidence="2">
    <location>
        <begin position="66"/>
        <end position="85"/>
    </location>
</feature>
<feature type="coiled-coil region" evidence="1">
    <location>
        <begin position="315"/>
        <end position="342"/>
    </location>
</feature>
<reference evidence="4" key="1">
    <citation type="submission" date="2014-04" db="EMBL/GenBank/DDBJ databases">
        <title>Evolutionary Origins and Diversification of the Mycorrhizal Mutualists.</title>
        <authorList>
            <consortium name="DOE Joint Genome Institute"/>
            <consortium name="Mycorrhizal Genomics Consortium"/>
            <person name="Kohler A."/>
            <person name="Kuo A."/>
            <person name="Nagy L.G."/>
            <person name="Floudas D."/>
            <person name="Copeland A."/>
            <person name="Barry K.W."/>
            <person name="Cichocki N."/>
            <person name="Veneault-Fourrey C."/>
            <person name="LaButti K."/>
            <person name="Lindquist E.A."/>
            <person name="Lipzen A."/>
            <person name="Lundell T."/>
            <person name="Morin E."/>
            <person name="Murat C."/>
            <person name="Riley R."/>
            <person name="Ohm R."/>
            <person name="Sun H."/>
            <person name="Tunlid A."/>
            <person name="Henrissat B."/>
            <person name="Grigoriev I.V."/>
            <person name="Hibbett D.S."/>
            <person name="Martin F."/>
        </authorList>
    </citation>
    <scope>NUCLEOTIDE SEQUENCE [LARGE SCALE GENOMIC DNA]</scope>
    <source>
        <strain evidence="4">FD-334 SS-4</strain>
    </source>
</reference>
<feature type="compositionally biased region" description="Polar residues" evidence="2">
    <location>
        <begin position="714"/>
        <end position="735"/>
    </location>
</feature>
<feature type="compositionally biased region" description="Polar residues" evidence="2">
    <location>
        <begin position="68"/>
        <end position="77"/>
    </location>
</feature>
<dbReference type="EMBL" id="KN817575">
    <property type="protein sequence ID" value="KJA19656.1"/>
    <property type="molecule type" value="Genomic_DNA"/>
</dbReference>
<evidence type="ECO:0000313" key="3">
    <source>
        <dbReference type="EMBL" id="KJA19656.1"/>
    </source>
</evidence>
<sequence>MCAGLTVHTESTIAAGEAKLKIFEELLRILHVSKMDIVSTMIHTETELYDKAIKHQLEREIAEHMENLDNSDLNPTSDESDSEQDSVLPRIIHGSLRPLCSLTQLETDHSDSNNTAFQNVRVKLAAALAKQLNVARVTLRASDTSLKAYFPSVVDWTINCNILHASPDFHRKPRHDYALVKVHADQCIFVQILYMLHVTYKDIDYHMALVLPFDVPRAAINRRRDNELRFTRNPTDNIGRSNVSALRGSSASAVSSASSRLFDNRLSSRVVPSDVLDRNNALENNAHSSESISASSSFQIPTLLLESPRKLYDLYMSSEEKVSLLQAEITKLKTQLAESELRFIGASSTARSRALKLASDKLGTQNPSQLDAATILKLVKKLGWNFQIFYLPFLDVKDFSMPHPNFGAYNLERHSVLGNSALGVMADLLECIPPRYHDLLLSPQSDLYSEKYVNAFRTAGMVSNYFLNPCLFRIACMALFGKTSVNSVGRAVSHSVSQYMRTNIPAEMTFGLISWACMVDQQFENSGIGGQTQIPYKADFQYYKHQLVELYHSPDSSTWVQYLLATLDRELFDNHNKQKGHSLDDQNAETIDIDTIEEDDHDRSEIAGDKEQLRLWSEAQQNSTADADNSDAVPGPHLRDPPPIPRVNNEIDYSDRDDDDDSDIYGDKAPPFRAFTTVPSSSRSSDSESDEAPIASMQPSIIIHPSESMPPDPSKNNTNPTRQVTTTNLNRQAMTPSMPKSDGHSPLSDFEGSSSDHQIQPAISARAVQALAESTPPLNAKKKAPAKKPAPVTVPRTTCRKAAADASTPTDMGPDLDLINTVTSRSQLTEIISKELAAKPKRGRPAASKKVTKG</sequence>
<keyword evidence="1" id="KW-0175">Coiled coil</keyword>
<name>A0A0D2NST0_HYPSF</name>